<dbReference type="EMBL" id="CP045226">
    <property type="protein sequence ID" value="QFS47374.1"/>
    <property type="molecule type" value="Genomic_DNA"/>
</dbReference>
<gene>
    <name evidence="1" type="ORF">GXM_04864</name>
</gene>
<sequence>MDSSLVLVLQDLQCKYTIALAHFLFKLTRVVGITAVQQAFNPQK</sequence>
<keyword evidence="2" id="KW-1185">Reference proteome</keyword>
<reference evidence="1 2" key="1">
    <citation type="submission" date="2019-10" db="EMBL/GenBank/DDBJ databases">
        <title>Genomic and transcriptomic insights into the perfect genentic adaptation of a filamentous nitrogen-fixing cyanobacterium to rice fields.</title>
        <authorList>
            <person name="Chen Z."/>
        </authorList>
    </citation>
    <scope>NUCLEOTIDE SEQUENCE [LARGE SCALE GENOMIC DNA]</scope>
    <source>
        <strain evidence="1">CCNUC1</strain>
    </source>
</reference>
<evidence type="ECO:0000313" key="1">
    <source>
        <dbReference type="EMBL" id="QFS47374.1"/>
    </source>
</evidence>
<protein>
    <submittedName>
        <fullName evidence="1">Uncharacterized protein</fullName>
    </submittedName>
</protein>
<dbReference type="KEGG" id="nsh:GXM_04864"/>
<name>A0A5P8W425_9NOSO</name>
<dbReference type="AlphaFoldDB" id="A0A5P8W425"/>
<dbReference type="Proteomes" id="UP000326678">
    <property type="component" value="Chromosome Gxm1"/>
</dbReference>
<accession>A0A5P8W425</accession>
<proteinExistence type="predicted"/>
<evidence type="ECO:0000313" key="2">
    <source>
        <dbReference type="Proteomes" id="UP000326678"/>
    </source>
</evidence>
<organism evidence="1 2">
    <name type="scientific">Nostoc sphaeroides CCNUC1</name>
    <dbReference type="NCBI Taxonomy" id="2653204"/>
    <lineage>
        <taxon>Bacteria</taxon>
        <taxon>Bacillati</taxon>
        <taxon>Cyanobacteriota</taxon>
        <taxon>Cyanophyceae</taxon>
        <taxon>Nostocales</taxon>
        <taxon>Nostocaceae</taxon>
        <taxon>Nostoc</taxon>
    </lineage>
</organism>